<dbReference type="AlphaFoldDB" id="A0A484PZQ1"/>
<evidence type="ECO:0000313" key="3">
    <source>
        <dbReference type="EMBL" id="VFR36029.1"/>
    </source>
</evidence>
<name>A0A484PZQ1_9ZZZZ</name>
<evidence type="ECO:0000256" key="1">
    <source>
        <dbReference type="SAM" id="Phobius"/>
    </source>
</evidence>
<keyword evidence="1" id="KW-0812">Transmembrane</keyword>
<organism evidence="2">
    <name type="scientific">plant metagenome</name>
    <dbReference type="NCBI Taxonomy" id="1297885"/>
    <lineage>
        <taxon>unclassified sequences</taxon>
        <taxon>metagenomes</taxon>
        <taxon>organismal metagenomes</taxon>
    </lineage>
</organism>
<protein>
    <submittedName>
        <fullName evidence="2">Uncharacterized protein</fullName>
    </submittedName>
</protein>
<feature type="transmembrane region" description="Helical" evidence="1">
    <location>
        <begin position="31"/>
        <end position="51"/>
    </location>
</feature>
<keyword evidence="1" id="KW-1133">Transmembrane helix</keyword>
<gene>
    <name evidence="2" type="ORF">ANDO1_2978</name>
    <name evidence="3" type="ORF">ANDO2_2840</name>
</gene>
<reference evidence="2" key="1">
    <citation type="submission" date="2019-03" db="EMBL/GenBank/DDBJ databases">
        <authorList>
            <person name="Danneels B."/>
        </authorList>
    </citation>
    <scope>NUCLEOTIDE SEQUENCE</scope>
</reference>
<dbReference type="EMBL" id="CAADHZ010000024">
    <property type="protein sequence ID" value="VFR31618.1"/>
    <property type="molecule type" value="Genomic_DNA"/>
</dbReference>
<keyword evidence="1" id="KW-0472">Membrane</keyword>
<proteinExistence type="predicted"/>
<dbReference type="EMBL" id="CAADIB010000016">
    <property type="protein sequence ID" value="VFR36029.1"/>
    <property type="molecule type" value="Genomic_DNA"/>
</dbReference>
<sequence>MDIYAIGMLLIALSCAYAAWAAPRVGAERRDAWLLAGTAAALGTGGGVLSVL</sequence>
<evidence type="ECO:0000313" key="2">
    <source>
        <dbReference type="EMBL" id="VFR31618.1"/>
    </source>
</evidence>
<accession>A0A484PZQ1</accession>